<protein>
    <recommendedName>
        <fullName evidence="3">nucleoside-diphosphate kinase</fullName>
        <ecNumber evidence="3">2.7.4.6</ecNumber>
    </recommendedName>
</protein>
<dbReference type="GO" id="GO:0006241">
    <property type="term" value="P:CTP biosynthetic process"/>
    <property type="evidence" value="ECO:0007669"/>
    <property type="project" value="InterPro"/>
</dbReference>
<accession>A0A7I8VNT3</accession>
<feature type="binding site" evidence="6">
    <location>
        <position position="61"/>
    </location>
    <ligand>
        <name>ATP</name>
        <dbReference type="ChEBI" id="CHEBI:30616"/>
    </ligand>
</feature>
<feature type="binding site" evidence="6">
    <location>
        <position position="13"/>
    </location>
    <ligand>
        <name>ATP</name>
        <dbReference type="ChEBI" id="CHEBI:30616"/>
    </ligand>
</feature>
<dbReference type="GO" id="GO:0006228">
    <property type="term" value="P:UTP biosynthetic process"/>
    <property type="evidence" value="ECO:0007669"/>
    <property type="project" value="InterPro"/>
</dbReference>
<feature type="domain" description="Nucleoside diphosphate kinase-like" evidence="8">
    <location>
        <begin position="5"/>
        <end position="142"/>
    </location>
</feature>
<dbReference type="PROSITE" id="PS51374">
    <property type="entry name" value="NDPK_LIKE"/>
    <property type="match status" value="1"/>
</dbReference>
<dbReference type="EC" id="2.7.4.6" evidence="3"/>
<keyword evidence="10" id="KW-1185">Reference proteome</keyword>
<dbReference type="InterPro" id="IPR034907">
    <property type="entry name" value="NDK-like_dom"/>
</dbReference>
<evidence type="ECO:0000256" key="2">
    <source>
        <dbReference type="ARBA" id="ARBA00008142"/>
    </source>
</evidence>
<organism evidence="9 10">
    <name type="scientific">Dimorphilus gyrociliatus</name>
    <dbReference type="NCBI Taxonomy" id="2664684"/>
    <lineage>
        <taxon>Eukaryota</taxon>
        <taxon>Metazoa</taxon>
        <taxon>Spiralia</taxon>
        <taxon>Lophotrochozoa</taxon>
        <taxon>Annelida</taxon>
        <taxon>Polychaeta</taxon>
        <taxon>Polychaeta incertae sedis</taxon>
        <taxon>Dinophilidae</taxon>
        <taxon>Dimorphilus</taxon>
    </lineage>
</organism>
<keyword evidence="4" id="KW-0808">Transferase</keyword>
<dbReference type="FunFam" id="3.30.70.141:FF:000002">
    <property type="entry name" value="Nucleoside diphosphate kinase"/>
    <property type="match status" value="1"/>
</dbReference>
<dbReference type="EMBL" id="CAJFCJ010000007">
    <property type="protein sequence ID" value="CAD5117949.1"/>
    <property type="molecule type" value="Genomic_DNA"/>
</dbReference>
<dbReference type="PANTHER" id="PTHR11349">
    <property type="entry name" value="NUCLEOSIDE DIPHOSPHATE KINASE"/>
    <property type="match status" value="1"/>
</dbReference>
<dbReference type="SMART" id="SM00562">
    <property type="entry name" value="NDK"/>
    <property type="match status" value="1"/>
</dbReference>
<dbReference type="SUPFAM" id="SSF54919">
    <property type="entry name" value="Nucleoside diphosphate kinase, NDK"/>
    <property type="match status" value="1"/>
</dbReference>
<dbReference type="GO" id="GO:0004550">
    <property type="term" value="F:nucleoside diphosphate kinase activity"/>
    <property type="evidence" value="ECO:0007669"/>
    <property type="project" value="UniProtKB-EC"/>
</dbReference>
<evidence type="ECO:0000256" key="4">
    <source>
        <dbReference type="ARBA" id="ARBA00022679"/>
    </source>
</evidence>
<feature type="binding site" evidence="6">
    <location>
        <position position="95"/>
    </location>
    <ligand>
        <name>ATP</name>
        <dbReference type="ChEBI" id="CHEBI:30616"/>
    </ligand>
</feature>
<name>A0A7I8VNT3_9ANNE</name>
<keyword evidence="5" id="KW-0418">Kinase</keyword>
<feature type="binding site" evidence="6">
    <location>
        <position position="89"/>
    </location>
    <ligand>
        <name>ATP</name>
        <dbReference type="ChEBI" id="CHEBI:30616"/>
    </ligand>
</feature>
<dbReference type="AlphaFoldDB" id="A0A7I8VNT3"/>
<evidence type="ECO:0000259" key="8">
    <source>
        <dbReference type="SMART" id="SM00562"/>
    </source>
</evidence>
<dbReference type="GO" id="GO:0006183">
    <property type="term" value="P:GTP biosynthetic process"/>
    <property type="evidence" value="ECO:0007669"/>
    <property type="project" value="InterPro"/>
</dbReference>
<proteinExistence type="inferred from homology"/>
<feature type="active site" description="Pros-phosphohistidine intermediate" evidence="6">
    <location>
        <position position="119"/>
    </location>
</feature>
<dbReference type="HAMAP" id="MF_00451">
    <property type="entry name" value="NDP_kinase"/>
    <property type="match status" value="1"/>
</dbReference>
<comment type="cofactor">
    <cofactor evidence="1">
        <name>Mg(2+)</name>
        <dbReference type="ChEBI" id="CHEBI:18420"/>
    </cofactor>
</comment>
<evidence type="ECO:0000313" key="9">
    <source>
        <dbReference type="EMBL" id="CAD5117949.1"/>
    </source>
</evidence>
<evidence type="ECO:0000256" key="3">
    <source>
        <dbReference type="ARBA" id="ARBA00012966"/>
    </source>
</evidence>
<comment type="similarity">
    <text evidence="2 6 7">Belongs to the NDK family.</text>
</comment>
<reference evidence="9 10" key="1">
    <citation type="submission" date="2020-08" db="EMBL/GenBank/DDBJ databases">
        <authorList>
            <person name="Hejnol A."/>
        </authorList>
    </citation>
    <scope>NUCLEOTIDE SEQUENCE [LARGE SCALE GENOMIC DNA]</scope>
</reference>
<dbReference type="Proteomes" id="UP000549394">
    <property type="component" value="Unassembled WGS sequence"/>
</dbReference>
<evidence type="ECO:0000256" key="7">
    <source>
        <dbReference type="RuleBase" id="RU004011"/>
    </source>
</evidence>
<evidence type="ECO:0000256" key="5">
    <source>
        <dbReference type="ARBA" id="ARBA00022777"/>
    </source>
</evidence>
<evidence type="ECO:0000256" key="1">
    <source>
        <dbReference type="ARBA" id="ARBA00001946"/>
    </source>
</evidence>
<dbReference type="Pfam" id="PF00334">
    <property type="entry name" value="NDK"/>
    <property type="match status" value="1"/>
</dbReference>
<dbReference type="InterPro" id="IPR001564">
    <property type="entry name" value="Nucleoside_diP_kinase"/>
</dbReference>
<dbReference type="NCBIfam" id="NF001908">
    <property type="entry name" value="PRK00668.1"/>
    <property type="match status" value="1"/>
</dbReference>
<dbReference type="OrthoDB" id="2162449at2759"/>
<sequence>MSKQRERTFLMLKPDAVQRGLVGDIIARFEKRGYKLVALKFMNASEDLLKRHYADLSSKSFFNGLIKYMSSGPVVPMVWEGKDVVKQGRSMLGETNPLASLPGSIRGDYSIDIGRNVCHGSDSTESAKHEISMWFTEKELVNWDSHMDTWVYE</sequence>
<dbReference type="Gene3D" id="3.30.70.141">
    <property type="entry name" value="Nucleoside diphosphate kinase-like domain"/>
    <property type="match status" value="1"/>
</dbReference>
<feature type="binding site" evidence="6">
    <location>
        <position position="116"/>
    </location>
    <ligand>
        <name>ATP</name>
        <dbReference type="ChEBI" id="CHEBI:30616"/>
    </ligand>
</feature>
<evidence type="ECO:0000313" key="10">
    <source>
        <dbReference type="Proteomes" id="UP000549394"/>
    </source>
</evidence>
<evidence type="ECO:0000256" key="6">
    <source>
        <dbReference type="PROSITE-ProRule" id="PRU00706"/>
    </source>
</evidence>
<dbReference type="InterPro" id="IPR036850">
    <property type="entry name" value="NDK-like_dom_sf"/>
</dbReference>
<gene>
    <name evidence="9" type="ORF">DGYR_LOCUS6409</name>
</gene>
<feature type="binding site" evidence="6">
    <location>
        <position position="106"/>
    </location>
    <ligand>
        <name>ATP</name>
        <dbReference type="ChEBI" id="CHEBI:30616"/>
    </ligand>
</feature>
<dbReference type="CDD" id="cd04413">
    <property type="entry name" value="NDPk_I"/>
    <property type="match status" value="1"/>
</dbReference>
<dbReference type="PRINTS" id="PR01243">
    <property type="entry name" value="NUCDPKINASE"/>
</dbReference>
<comment type="caution">
    <text evidence="9">The sequence shown here is derived from an EMBL/GenBank/DDBJ whole genome shotgun (WGS) entry which is preliminary data.</text>
</comment>